<keyword evidence="10" id="KW-1185">Reference proteome</keyword>
<keyword evidence="5 8" id="KW-1133">Transmembrane helix</keyword>
<dbReference type="InterPro" id="IPR052427">
    <property type="entry name" value="Glycosyltrans_GT2/GT47"/>
</dbReference>
<reference evidence="9 10" key="1">
    <citation type="journal article" date="2024" name="J. Plant Pathol.">
        <title>Sequence and assembly of the genome of Seiridium unicorne, isolate CBS 538.82, causal agent of cypress canker disease.</title>
        <authorList>
            <person name="Scali E."/>
            <person name="Rocca G.D."/>
            <person name="Danti R."/>
            <person name="Garbelotto M."/>
            <person name="Barberini S."/>
            <person name="Baroncelli R."/>
            <person name="Emiliani G."/>
        </authorList>
    </citation>
    <scope>NUCLEOTIDE SEQUENCE [LARGE SCALE GENOMIC DNA]</scope>
    <source>
        <strain evidence="9 10">BM-138-508</strain>
    </source>
</reference>
<evidence type="ECO:0000256" key="6">
    <source>
        <dbReference type="ARBA" id="ARBA00023136"/>
    </source>
</evidence>
<comment type="subcellular location">
    <subcellularLocation>
        <location evidence="1">Membrane</location>
    </subcellularLocation>
</comment>
<keyword evidence="3" id="KW-0808">Transferase</keyword>
<gene>
    <name evidence="9" type="ORF">SUNI508_01265</name>
</gene>
<organism evidence="9 10">
    <name type="scientific">Seiridium unicorne</name>
    <dbReference type="NCBI Taxonomy" id="138068"/>
    <lineage>
        <taxon>Eukaryota</taxon>
        <taxon>Fungi</taxon>
        <taxon>Dikarya</taxon>
        <taxon>Ascomycota</taxon>
        <taxon>Pezizomycotina</taxon>
        <taxon>Sordariomycetes</taxon>
        <taxon>Xylariomycetidae</taxon>
        <taxon>Amphisphaeriales</taxon>
        <taxon>Sporocadaceae</taxon>
        <taxon>Seiridium</taxon>
    </lineage>
</organism>
<evidence type="ECO:0000313" key="9">
    <source>
        <dbReference type="EMBL" id="KAK9419288.1"/>
    </source>
</evidence>
<sequence>MWTFTLAFLALTALLAVVGFSALALPFLCFGSFDYGLSGHKLVSVTPEIAFFCLFFFRYWRLFVHMVAYRFYKPAPPLISPRYTGLDVTVICPTVEPWGDVFRMCCETVCLQLPHAFYIVVGREALVKPAEDVCAGLRVRFPNVDIQVHASPKPGKRIQIDHIIPRIATEITVLIDDHVFWAKSGDFLTHGILPAFEDDHISLVGTSKQVIIEKNQNLWKTFWNFIGATYLERHNFEIMATTTIDGGIFAVSGRTCAIRSKILHDPEFRHRYLHETIGFLSFVSGELGADDDNFTTRYMLEKGWGLKIQSFPIETTLGWFPKHLLTSTRWARTTFRSNPRTLLMKRAWLTQPWSVYGVYLAGMINFALVFDPLLVYLFRKTSWNSDWHDFRLLIVWILASKLVKLWPYFRRHPEHLYLAPGYVVFAYVHSFIKLHALLTFYDIGWTGRSTQQIHGPASTT</sequence>
<dbReference type="EMBL" id="JARVKF010000330">
    <property type="protein sequence ID" value="KAK9419288.1"/>
    <property type="molecule type" value="Genomic_DNA"/>
</dbReference>
<evidence type="ECO:0000256" key="2">
    <source>
        <dbReference type="ARBA" id="ARBA00022676"/>
    </source>
</evidence>
<feature type="transmembrane region" description="Helical" evidence="8">
    <location>
        <begin position="42"/>
        <end position="60"/>
    </location>
</feature>
<feature type="transmembrane region" description="Helical" evidence="8">
    <location>
        <begin position="353"/>
        <end position="378"/>
    </location>
</feature>
<keyword evidence="6 8" id="KW-0472">Membrane</keyword>
<name>A0ABR2UX80_9PEZI</name>
<dbReference type="InterPro" id="IPR029044">
    <property type="entry name" value="Nucleotide-diphossugar_trans"/>
</dbReference>
<evidence type="ECO:0000256" key="4">
    <source>
        <dbReference type="ARBA" id="ARBA00022692"/>
    </source>
</evidence>
<evidence type="ECO:0000256" key="8">
    <source>
        <dbReference type="SAM" id="Phobius"/>
    </source>
</evidence>
<comment type="caution">
    <text evidence="9">The sequence shown here is derived from an EMBL/GenBank/DDBJ whole genome shotgun (WGS) entry which is preliminary data.</text>
</comment>
<evidence type="ECO:0000256" key="7">
    <source>
        <dbReference type="ARBA" id="ARBA00023180"/>
    </source>
</evidence>
<feature type="transmembrane region" description="Helical" evidence="8">
    <location>
        <begin position="390"/>
        <end position="409"/>
    </location>
</feature>
<feature type="transmembrane region" description="Helical" evidence="8">
    <location>
        <begin position="416"/>
        <end position="438"/>
    </location>
</feature>
<evidence type="ECO:0000256" key="1">
    <source>
        <dbReference type="ARBA" id="ARBA00004370"/>
    </source>
</evidence>
<evidence type="ECO:0000256" key="5">
    <source>
        <dbReference type="ARBA" id="ARBA00022989"/>
    </source>
</evidence>
<proteinExistence type="predicted"/>
<dbReference type="Proteomes" id="UP001408356">
    <property type="component" value="Unassembled WGS sequence"/>
</dbReference>
<dbReference type="SUPFAM" id="SSF53448">
    <property type="entry name" value="Nucleotide-diphospho-sugar transferases"/>
    <property type="match status" value="1"/>
</dbReference>
<protein>
    <submittedName>
        <fullName evidence="9">Glycosyltransferase 2-like domain-containing protein</fullName>
    </submittedName>
</protein>
<keyword evidence="4 8" id="KW-0812">Transmembrane</keyword>
<keyword evidence="7" id="KW-0325">Glycoprotein</keyword>
<dbReference type="Pfam" id="PF13641">
    <property type="entry name" value="Glyco_tranf_2_3"/>
    <property type="match status" value="1"/>
</dbReference>
<dbReference type="PANTHER" id="PTHR47844:SF1">
    <property type="entry name" value="EXOSTOSIN-LIKE 2"/>
    <property type="match status" value="1"/>
</dbReference>
<keyword evidence="2" id="KW-0328">Glycosyltransferase</keyword>
<evidence type="ECO:0000313" key="10">
    <source>
        <dbReference type="Proteomes" id="UP001408356"/>
    </source>
</evidence>
<dbReference type="PANTHER" id="PTHR47844">
    <property type="entry name" value="SYNTHASE CPS1, PUTATIVE (AFU_ORTHOLOGUE AFUA_7G02500)-RELATED"/>
    <property type="match status" value="1"/>
</dbReference>
<accession>A0ABR2UX80</accession>
<evidence type="ECO:0000256" key="3">
    <source>
        <dbReference type="ARBA" id="ARBA00022679"/>
    </source>
</evidence>